<evidence type="ECO:0000313" key="4">
    <source>
        <dbReference type="EMBL" id="RWR89156.1"/>
    </source>
</evidence>
<dbReference type="AlphaFoldDB" id="A0A3S3PEU5"/>
<evidence type="ECO:0000313" key="5">
    <source>
        <dbReference type="Proteomes" id="UP000283530"/>
    </source>
</evidence>
<comment type="caution">
    <text evidence="4">The sequence shown here is derived from an EMBL/GenBank/DDBJ whole genome shotgun (WGS) entry which is preliminary data.</text>
</comment>
<sequence length="147" mass="15923">MAVKYTTILSIIIPLAFIIHSHLAFELDDQDDYTIDDHFPSLNLRSGSQFLKHKIKKGAHCNVQTNNICAGISVNNGTGLLQCCKKHCRNVLGDRNNCASCGHKCGFGQLCCGGTCTDIAHNVNHCGKCDKKCQAGVKCEFGTCGYA</sequence>
<feature type="chain" id="PRO_5018561459" evidence="3">
    <location>
        <begin position="25"/>
        <end position="147"/>
    </location>
</feature>
<organism evidence="4 5">
    <name type="scientific">Cinnamomum micranthum f. kanehirae</name>
    <dbReference type="NCBI Taxonomy" id="337451"/>
    <lineage>
        <taxon>Eukaryota</taxon>
        <taxon>Viridiplantae</taxon>
        <taxon>Streptophyta</taxon>
        <taxon>Embryophyta</taxon>
        <taxon>Tracheophyta</taxon>
        <taxon>Spermatophyta</taxon>
        <taxon>Magnoliopsida</taxon>
        <taxon>Magnoliidae</taxon>
        <taxon>Laurales</taxon>
        <taxon>Lauraceae</taxon>
        <taxon>Cinnamomum</taxon>
    </lineage>
</organism>
<proteinExistence type="inferred from homology"/>
<evidence type="ECO:0000256" key="2">
    <source>
        <dbReference type="ARBA" id="ARBA00022729"/>
    </source>
</evidence>
<name>A0A3S3PEU5_9MAGN</name>
<protein>
    <submittedName>
        <fullName evidence="4">Protein GRIM REAPER-like protein</fullName>
    </submittedName>
</protein>
<keyword evidence="5" id="KW-1185">Reference proteome</keyword>
<evidence type="ECO:0000256" key="1">
    <source>
        <dbReference type="ARBA" id="ARBA00006010"/>
    </source>
</evidence>
<dbReference type="Proteomes" id="UP000283530">
    <property type="component" value="Unassembled WGS sequence"/>
</dbReference>
<gene>
    <name evidence="4" type="ORF">CKAN_01820500</name>
</gene>
<dbReference type="InterPro" id="IPR006969">
    <property type="entry name" value="Stig-like"/>
</dbReference>
<evidence type="ECO:0000256" key="3">
    <source>
        <dbReference type="SAM" id="SignalP"/>
    </source>
</evidence>
<reference evidence="4 5" key="1">
    <citation type="journal article" date="2019" name="Nat. Plants">
        <title>Stout camphor tree genome fills gaps in understanding of flowering plant genome evolution.</title>
        <authorList>
            <person name="Chaw S.M."/>
            <person name="Liu Y.C."/>
            <person name="Wu Y.W."/>
            <person name="Wang H.Y."/>
            <person name="Lin C.I."/>
            <person name="Wu C.S."/>
            <person name="Ke H.M."/>
            <person name="Chang L.Y."/>
            <person name="Hsu C.Y."/>
            <person name="Yang H.T."/>
            <person name="Sudianto E."/>
            <person name="Hsu M.H."/>
            <person name="Wu K.P."/>
            <person name="Wang L.N."/>
            <person name="Leebens-Mack J.H."/>
            <person name="Tsai I.J."/>
        </authorList>
    </citation>
    <scope>NUCLEOTIDE SEQUENCE [LARGE SCALE GENOMIC DNA]</scope>
    <source>
        <strain evidence="5">cv. Chaw 1501</strain>
        <tissue evidence="4">Young leaves</tissue>
    </source>
</reference>
<comment type="similarity">
    <text evidence="1">Belongs to the STIG1 family.</text>
</comment>
<dbReference type="EMBL" id="QPKB01000007">
    <property type="protein sequence ID" value="RWR89156.1"/>
    <property type="molecule type" value="Genomic_DNA"/>
</dbReference>
<dbReference type="Pfam" id="PF04885">
    <property type="entry name" value="Stig1"/>
    <property type="match status" value="1"/>
</dbReference>
<dbReference type="PANTHER" id="PTHR33227">
    <property type="entry name" value="STIGMA-SPECIFIC STIG1-LIKE PROTEIN 3"/>
    <property type="match status" value="1"/>
</dbReference>
<dbReference type="OrthoDB" id="2013942at2759"/>
<accession>A0A3S3PEU5</accession>
<keyword evidence="2 3" id="KW-0732">Signal</keyword>
<dbReference type="PANTHER" id="PTHR33227:SF6">
    <property type="entry name" value="PROTEIN GRIM REAPER"/>
    <property type="match status" value="1"/>
</dbReference>
<feature type="signal peptide" evidence="3">
    <location>
        <begin position="1"/>
        <end position="24"/>
    </location>
</feature>